<feature type="transmembrane region" description="Helical" evidence="1">
    <location>
        <begin position="6"/>
        <end position="25"/>
    </location>
</feature>
<comment type="caution">
    <text evidence="2">The sequence shown here is derived from an EMBL/GenBank/DDBJ whole genome shotgun (WGS) entry which is preliminary data.</text>
</comment>
<keyword evidence="1" id="KW-0812">Transmembrane</keyword>
<evidence type="ECO:0000256" key="1">
    <source>
        <dbReference type="SAM" id="Phobius"/>
    </source>
</evidence>
<organism evidence="2">
    <name type="scientific">marine sediment metagenome</name>
    <dbReference type="NCBI Taxonomy" id="412755"/>
    <lineage>
        <taxon>unclassified sequences</taxon>
        <taxon>metagenomes</taxon>
        <taxon>ecological metagenomes</taxon>
    </lineage>
</organism>
<keyword evidence="1" id="KW-0472">Membrane</keyword>
<keyword evidence="1" id="KW-1133">Transmembrane helix</keyword>
<reference evidence="2" key="1">
    <citation type="journal article" date="2015" name="Nature">
        <title>Complex archaea that bridge the gap between prokaryotes and eukaryotes.</title>
        <authorList>
            <person name="Spang A."/>
            <person name="Saw J.H."/>
            <person name="Jorgensen S.L."/>
            <person name="Zaremba-Niedzwiedzka K."/>
            <person name="Martijn J."/>
            <person name="Lind A.E."/>
            <person name="van Eijk R."/>
            <person name="Schleper C."/>
            <person name="Guy L."/>
            <person name="Ettema T.J."/>
        </authorList>
    </citation>
    <scope>NUCLEOTIDE SEQUENCE</scope>
</reference>
<evidence type="ECO:0000313" key="2">
    <source>
        <dbReference type="EMBL" id="KKK88195.1"/>
    </source>
</evidence>
<proteinExistence type="predicted"/>
<gene>
    <name evidence="2" type="ORF">LCGC14_2745620</name>
</gene>
<name>A0A0F8ZQB2_9ZZZZ</name>
<sequence length="92" mass="10059">MIPVGDTSAAAIIISIAATTIVGMLQYGPVRKPQSANGFVSKAVCTEREARFTERVAGVETRLANMERKIDKGFERIHERLDALVGGDRQDR</sequence>
<dbReference type="EMBL" id="LAZR01050065">
    <property type="protein sequence ID" value="KKK88195.1"/>
    <property type="molecule type" value="Genomic_DNA"/>
</dbReference>
<dbReference type="AlphaFoldDB" id="A0A0F8ZQB2"/>
<accession>A0A0F8ZQB2</accession>
<protein>
    <submittedName>
        <fullName evidence="2">Uncharacterized protein</fullName>
    </submittedName>
</protein>